<evidence type="ECO:0000256" key="4">
    <source>
        <dbReference type="SAM" id="Coils"/>
    </source>
</evidence>
<dbReference type="PANTHER" id="PTHR44846">
    <property type="entry name" value="MANNOSYL-D-GLYCERATE TRANSPORT/METABOLISM SYSTEM REPRESSOR MNGR-RELATED"/>
    <property type="match status" value="1"/>
</dbReference>
<dbReference type="SUPFAM" id="SSF46785">
    <property type="entry name" value="Winged helix' DNA-binding domain"/>
    <property type="match status" value="1"/>
</dbReference>
<comment type="caution">
    <text evidence="6">The sequence shown here is derived from an EMBL/GenBank/DDBJ whole genome shotgun (WGS) entry which is preliminary data.</text>
</comment>
<name>A0ABT1PXS9_9ACTN</name>
<dbReference type="PANTHER" id="PTHR44846:SF17">
    <property type="entry name" value="GNTR-FAMILY TRANSCRIPTIONAL REGULATOR"/>
    <property type="match status" value="1"/>
</dbReference>
<reference evidence="6" key="1">
    <citation type="submission" date="2022-06" db="EMBL/GenBank/DDBJ databases">
        <title>Draft genome sequence of Streptomyces sp. RB6PN25 isolated from peat swamp forest in Thailand.</title>
        <authorList>
            <person name="Duangmal K."/>
            <person name="Klaysubun C."/>
        </authorList>
    </citation>
    <scope>NUCLEOTIDE SEQUENCE</scope>
    <source>
        <strain evidence="6">RB6PN25</strain>
    </source>
</reference>
<proteinExistence type="predicted"/>
<keyword evidence="1" id="KW-0805">Transcription regulation</keyword>
<dbReference type="RefSeq" id="WP_255921402.1">
    <property type="nucleotide sequence ID" value="NZ_JANFNG010000013.1"/>
</dbReference>
<dbReference type="SMART" id="SM00345">
    <property type="entry name" value="HTH_GNTR"/>
    <property type="match status" value="1"/>
</dbReference>
<organism evidence="6 7">
    <name type="scientific">Streptomyces humicola</name>
    <dbReference type="NCBI Taxonomy" id="2953240"/>
    <lineage>
        <taxon>Bacteria</taxon>
        <taxon>Bacillati</taxon>
        <taxon>Actinomycetota</taxon>
        <taxon>Actinomycetes</taxon>
        <taxon>Kitasatosporales</taxon>
        <taxon>Streptomycetaceae</taxon>
        <taxon>Streptomyces</taxon>
    </lineage>
</organism>
<dbReference type="InterPro" id="IPR000524">
    <property type="entry name" value="Tscrpt_reg_HTH_GntR"/>
</dbReference>
<evidence type="ECO:0000313" key="6">
    <source>
        <dbReference type="EMBL" id="MCQ4082476.1"/>
    </source>
</evidence>
<feature type="coiled-coil region" evidence="4">
    <location>
        <begin position="79"/>
        <end position="113"/>
    </location>
</feature>
<keyword evidence="4" id="KW-0175">Coiled coil</keyword>
<sequence>MIEWSGRPAYQQVADDLRRRIAAGEYAETGKLPSLAELERGYGVTSTVAREAIRALKAEGLAVSHQGKGAFLTADAAKRAGQADGLDELRREIEELRREVGSLRERVAKLEGH</sequence>
<evidence type="ECO:0000259" key="5">
    <source>
        <dbReference type="PROSITE" id="PS50949"/>
    </source>
</evidence>
<keyword evidence="3" id="KW-0804">Transcription</keyword>
<evidence type="ECO:0000256" key="1">
    <source>
        <dbReference type="ARBA" id="ARBA00023015"/>
    </source>
</evidence>
<dbReference type="CDD" id="cd07377">
    <property type="entry name" value="WHTH_GntR"/>
    <property type="match status" value="1"/>
</dbReference>
<dbReference type="InterPro" id="IPR036388">
    <property type="entry name" value="WH-like_DNA-bd_sf"/>
</dbReference>
<dbReference type="Pfam" id="PF00392">
    <property type="entry name" value="GntR"/>
    <property type="match status" value="1"/>
</dbReference>
<evidence type="ECO:0000256" key="2">
    <source>
        <dbReference type="ARBA" id="ARBA00023125"/>
    </source>
</evidence>
<protein>
    <submittedName>
        <fullName evidence="6">Winged helix-turn-helix domain-containing protein</fullName>
    </submittedName>
</protein>
<gene>
    <name evidence="6" type="ORF">NGB36_18175</name>
</gene>
<evidence type="ECO:0000313" key="7">
    <source>
        <dbReference type="Proteomes" id="UP001057702"/>
    </source>
</evidence>
<feature type="domain" description="HTH gntR-type" evidence="5">
    <location>
        <begin position="7"/>
        <end position="75"/>
    </location>
</feature>
<keyword evidence="2" id="KW-0238">DNA-binding</keyword>
<keyword evidence="7" id="KW-1185">Reference proteome</keyword>
<dbReference type="EMBL" id="JANFNG010000013">
    <property type="protein sequence ID" value="MCQ4082476.1"/>
    <property type="molecule type" value="Genomic_DNA"/>
</dbReference>
<dbReference type="InterPro" id="IPR036390">
    <property type="entry name" value="WH_DNA-bd_sf"/>
</dbReference>
<dbReference type="Gene3D" id="1.10.10.10">
    <property type="entry name" value="Winged helix-like DNA-binding domain superfamily/Winged helix DNA-binding domain"/>
    <property type="match status" value="1"/>
</dbReference>
<dbReference type="Proteomes" id="UP001057702">
    <property type="component" value="Unassembled WGS sequence"/>
</dbReference>
<evidence type="ECO:0000256" key="3">
    <source>
        <dbReference type="ARBA" id="ARBA00023163"/>
    </source>
</evidence>
<dbReference type="PROSITE" id="PS50949">
    <property type="entry name" value="HTH_GNTR"/>
    <property type="match status" value="1"/>
</dbReference>
<accession>A0ABT1PXS9</accession>
<dbReference type="InterPro" id="IPR050679">
    <property type="entry name" value="Bact_HTH_transcr_reg"/>
</dbReference>